<sequence length="64" mass="7619">MERSLYPPDFTKYRTEKWWVERSLYPPDFTKYSNDGGFRYRSTHPTLLNIVMMVGFAIALPTLL</sequence>
<evidence type="ECO:0000313" key="2">
    <source>
        <dbReference type="Proteomes" id="UP001171945"/>
    </source>
</evidence>
<proteinExistence type="predicted"/>
<organism evidence="1 2">
    <name type="scientific">Candidatus Marithioploca araucensis</name>
    <dbReference type="NCBI Taxonomy" id="70273"/>
    <lineage>
        <taxon>Bacteria</taxon>
        <taxon>Pseudomonadati</taxon>
        <taxon>Pseudomonadota</taxon>
        <taxon>Gammaproteobacteria</taxon>
        <taxon>Thiotrichales</taxon>
        <taxon>Thiotrichaceae</taxon>
        <taxon>Candidatus Marithioploca</taxon>
    </lineage>
</organism>
<dbReference type="Proteomes" id="UP001171945">
    <property type="component" value="Unassembled WGS sequence"/>
</dbReference>
<keyword evidence="2" id="KW-1185">Reference proteome</keyword>
<comment type="caution">
    <text evidence="1">The sequence shown here is derived from an EMBL/GenBank/DDBJ whole genome shotgun (WGS) entry which is preliminary data.</text>
</comment>
<dbReference type="EMBL" id="JAUCGM010000657">
    <property type="protein sequence ID" value="MDM8563467.1"/>
    <property type="molecule type" value="Genomic_DNA"/>
</dbReference>
<accession>A0ABT7VV56</accession>
<protein>
    <submittedName>
        <fullName evidence="1">Uncharacterized protein</fullName>
    </submittedName>
</protein>
<name>A0ABT7VV56_9GAMM</name>
<gene>
    <name evidence="1" type="ORF">QUF54_08955</name>
</gene>
<reference evidence="1" key="1">
    <citation type="submission" date="2023-06" db="EMBL/GenBank/DDBJ databases">
        <title>Uncultivated large filamentous bacteria from sulfidic sediments reveal new species and different genomic features in energy metabolism and defense.</title>
        <authorList>
            <person name="Fonseca A."/>
        </authorList>
    </citation>
    <scope>NUCLEOTIDE SEQUENCE</scope>
    <source>
        <strain evidence="1">HSG4</strain>
    </source>
</reference>
<evidence type="ECO:0000313" key="1">
    <source>
        <dbReference type="EMBL" id="MDM8563467.1"/>
    </source>
</evidence>